<name>A0AAV0ZZY4_VICFA</name>
<accession>A0AAV0ZZY4</accession>
<evidence type="ECO:0000313" key="3">
    <source>
        <dbReference type="Proteomes" id="UP001157006"/>
    </source>
</evidence>
<sequence length="186" mass="21385">MEETEAIYTRNQRRSLIFGFHGSASPKASKASSTTKPAARNLHTYNTTTSHYMNQNQQQHWYTRTQRGKKTQISKEEEDKYTKQSDSEKKRAPEFTSLDFWLHSCIQIVFGATPTEKRGMETKKRNKNDESPPSNSVNSTMPDLGSFILQRSNDLSTAIAKRVSSFRKSMEEIGGDRKKLPVMRER</sequence>
<evidence type="ECO:0000313" key="2">
    <source>
        <dbReference type="EMBL" id="CAI8603854.1"/>
    </source>
</evidence>
<feature type="compositionally biased region" description="Low complexity" evidence="1">
    <location>
        <begin position="23"/>
        <end position="39"/>
    </location>
</feature>
<protein>
    <submittedName>
        <fullName evidence="2">Uncharacterized protein</fullName>
    </submittedName>
</protein>
<proteinExistence type="predicted"/>
<feature type="region of interest" description="Disordered" evidence="1">
    <location>
        <begin position="19"/>
        <end position="92"/>
    </location>
</feature>
<feature type="compositionally biased region" description="Basic and acidic residues" evidence="1">
    <location>
        <begin position="116"/>
        <end position="130"/>
    </location>
</feature>
<dbReference type="AlphaFoldDB" id="A0AAV0ZZY4"/>
<feature type="compositionally biased region" description="Polar residues" evidence="1">
    <location>
        <begin position="131"/>
        <end position="141"/>
    </location>
</feature>
<evidence type="ECO:0000256" key="1">
    <source>
        <dbReference type="SAM" id="MobiDB-lite"/>
    </source>
</evidence>
<keyword evidence="3" id="KW-1185">Reference proteome</keyword>
<feature type="compositionally biased region" description="Polar residues" evidence="1">
    <location>
        <begin position="43"/>
        <end position="65"/>
    </location>
</feature>
<dbReference type="Proteomes" id="UP001157006">
    <property type="component" value="Chromosome 3"/>
</dbReference>
<reference evidence="2 3" key="1">
    <citation type="submission" date="2023-01" db="EMBL/GenBank/DDBJ databases">
        <authorList>
            <person name="Kreplak J."/>
        </authorList>
    </citation>
    <scope>NUCLEOTIDE SEQUENCE [LARGE SCALE GENOMIC DNA]</scope>
</reference>
<dbReference type="EMBL" id="OX451738">
    <property type="protein sequence ID" value="CAI8603854.1"/>
    <property type="molecule type" value="Genomic_DNA"/>
</dbReference>
<gene>
    <name evidence="2" type="ORF">VFH_III105160</name>
</gene>
<feature type="compositionally biased region" description="Basic and acidic residues" evidence="1">
    <location>
        <begin position="73"/>
        <end position="92"/>
    </location>
</feature>
<feature type="region of interest" description="Disordered" evidence="1">
    <location>
        <begin position="116"/>
        <end position="144"/>
    </location>
</feature>
<organism evidence="2 3">
    <name type="scientific">Vicia faba</name>
    <name type="common">Broad bean</name>
    <name type="synonym">Faba vulgaris</name>
    <dbReference type="NCBI Taxonomy" id="3906"/>
    <lineage>
        <taxon>Eukaryota</taxon>
        <taxon>Viridiplantae</taxon>
        <taxon>Streptophyta</taxon>
        <taxon>Embryophyta</taxon>
        <taxon>Tracheophyta</taxon>
        <taxon>Spermatophyta</taxon>
        <taxon>Magnoliopsida</taxon>
        <taxon>eudicotyledons</taxon>
        <taxon>Gunneridae</taxon>
        <taxon>Pentapetalae</taxon>
        <taxon>rosids</taxon>
        <taxon>fabids</taxon>
        <taxon>Fabales</taxon>
        <taxon>Fabaceae</taxon>
        <taxon>Papilionoideae</taxon>
        <taxon>50 kb inversion clade</taxon>
        <taxon>NPAAA clade</taxon>
        <taxon>Hologalegina</taxon>
        <taxon>IRL clade</taxon>
        <taxon>Fabeae</taxon>
        <taxon>Vicia</taxon>
    </lineage>
</organism>